<keyword evidence="2" id="KW-0378">Hydrolase</keyword>
<dbReference type="Proteomes" id="UP000032434">
    <property type="component" value="Chromosome 1"/>
</dbReference>
<dbReference type="EMBL" id="LK028559">
    <property type="protein sequence ID" value="CDR30276.1"/>
    <property type="molecule type" value="Genomic_DNA"/>
</dbReference>
<name>A0A061AFH0_9MOLU</name>
<dbReference type="Gene3D" id="3.40.50.300">
    <property type="entry name" value="P-loop containing nucleotide triphosphate hydrolases"/>
    <property type="match status" value="1"/>
</dbReference>
<accession>A0A061AFH0</accession>
<organism evidence="2 3">
    <name type="scientific">Acholeplasma oculi</name>
    <dbReference type="NCBI Taxonomy" id="35623"/>
    <lineage>
        <taxon>Bacteria</taxon>
        <taxon>Bacillati</taxon>
        <taxon>Mycoplasmatota</taxon>
        <taxon>Mollicutes</taxon>
        <taxon>Acholeplasmatales</taxon>
        <taxon>Acholeplasmataceae</taxon>
        <taxon>Acholeplasma</taxon>
    </lineage>
</organism>
<evidence type="ECO:0000313" key="3">
    <source>
        <dbReference type="Proteomes" id="UP000032434"/>
    </source>
</evidence>
<dbReference type="HOGENOM" id="CLU_1126482_0_0_14"/>
<dbReference type="AlphaFoldDB" id="A0A061AFH0"/>
<feature type="domain" description="Endonuclease GajA/Old nuclease/RecF-like AAA" evidence="1">
    <location>
        <begin position="1"/>
        <end position="221"/>
    </location>
</feature>
<sequence>MRINNVEISNFRILKSISTKMTEMMLLVGKNSSGKTSYFEIFDIFYGNKKFILSDFSKGLISKTIINSIYKDFKDLKNMDEESINKLIQRFPVIELKLTLDLSDIKDYSKIKPLIYEFQNNESLILVSRYKISNIVNFIKNYEEYKQKIEEKYKGVIDFFDYFIDEYENYYKVEHYTTKLGKHSKSPLIDNKIIEDIFRINIIKARRDVDDATDQNKQTISASLWKYFQLTNKSEVKHKHLFANQTS</sequence>
<dbReference type="InParanoid" id="A0A061AFH0"/>
<dbReference type="STRING" id="35623.Aocu_02030"/>
<evidence type="ECO:0000259" key="1">
    <source>
        <dbReference type="Pfam" id="PF13175"/>
    </source>
</evidence>
<dbReference type="GO" id="GO:0016787">
    <property type="term" value="F:hydrolase activity"/>
    <property type="evidence" value="ECO:0007669"/>
    <property type="project" value="UniProtKB-KW"/>
</dbReference>
<evidence type="ECO:0000313" key="2">
    <source>
        <dbReference type="EMBL" id="CDR30276.1"/>
    </source>
</evidence>
<dbReference type="PATRIC" id="fig|35623.3.peg.203"/>
<dbReference type="KEGG" id="aoc:Aocu_02030"/>
<dbReference type="InterPro" id="IPR027417">
    <property type="entry name" value="P-loop_NTPase"/>
</dbReference>
<dbReference type="InterPro" id="IPR041685">
    <property type="entry name" value="AAA_GajA/Old/RecF-like"/>
</dbReference>
<dbReference type="SUPFAM" id="SSF52540">
    <property type="entry name" value="P-loop containing nucleoside triphosphate hydrolases"/>
    <property type="match status" value="1"/>
</dbReference>
<keyword evidence="3" id="KW-1185">Reference proteome</keyword>
<protein>
    <submittedName>
        <fullName evidence="2">Uncharacterized conserved protein with P-loop containing nucleoside triphosphate hydrolase, YbjD</fullName>
    </submittedName>
</protein>
<dbReference type="Pfam" id="PF13175">
    <property type="entry name" value="AAA_15"/>
    <property type="match status" value="1"/>
</dbReference>
<proteinExistence type="predicted"/>
<reference evidence="3" key="1">
    <citation type="submission" date="2014-05" db="EMBL/GenBank/DDBJ databases">
        <authorList>
            <person name="Kube M."/>
        </authorList>
    </citation>
    <scope>NUCLEOTIDE SEQUENCE [LARGE SCALE GENOMIC DNA]</scope>
</reference>
<gene>
    <name evidence="2" type="primary">ybjD</name>
    <name evidence="2" type="ORF">Aocu_02030</name>
</gene>